<sequence length="43" mass="4867">MQASILFDLLSFLWLSVLSCRSWITGSYLLQASESIVSLPSFR</sequence>
<organism evidence="1">
    <name type="scientific">Arundo donax</name>
    <name type="common">Giant reed</name>
    <name type="synonym">Donax arundinaceus</name>
    <dbReference type="NCBI Taxonomy" id="35708"/>
    <lineage>
        <taxon>Eukaryota</taxon>
        <taxon>Viridiplantae</taxon>
        <taxon>Streptophyta</taxon>
        <taxon>Embryophyta</taxon>
        <taxon>Tracheophyta</taxon>
        <taxon>Spermatophyta</taxon>
        <taxon>Magnoliopsida</taxon>
        <taxon>Liliopsida</taxon>
        <taxon>Poales</taxon>
        <taxon>Poaceae</taxon>
        <taxon>PACMAD clade</taxon>
        <taxon>Arundinoideae</taxon>
        <taxon>Arundineae</taxon>
        <taxon>Arundo</taxon>
    </lineage>
</organism>
<protein>
    <submittedName>
        <fullName evidence="1">Uncharacterized protein</fullName>
    </submittedName>
</protein>
<reference evidence="1" key="1">
    <citation type="submission" date="2014-09" db="EMBL/GenBank/DDBJ databases">
        <authorList>
            <person name="Magalhaes I.L.F."/>
            <person name="Oliveira U."/>
            <person name="Santos F.R."/>
            <person name="Vidigal T.H.D.A."/>
            <person name="Brescovit A.D."/>
            <person name="Santos A.J."/>
        </authorList>
    </citation>
    <scope>NUCLEOTIDE SEQUENCE</scope>
    <source>
        <tissue evidence="1">Shoot tissue taken approximately 20 cm above the soil surface</tissue>
    </source>
</reference>
<evidence type="ECO:0000313" key="1">
    <source>
        <dbReference type="EMBL" id="JAE37849.1"/>
    </source>
</evidence>
<dbReference type="EMBL" id="GBRH01160047">
    <property type="protein sequence ID" value="JAE37849.1"/>
    <property type="molecule type" value="Transcribed_RNA"/>
</dbReference>
<name>A0A0A9HPS3_ARUDO</name>
<dbReference type="AlphaFoldDB" id="A0A0A9HPS3"/>
<reference evidence="1" key="2">
    <citation type="journal article" date="2015" name="Data Brief">
        <title>Shoot transcriptome of the giant reed, Arundo donax.</title>
        <authorList>
            <person name="Barrero R.A."/>
            <person name="Guerrero F.D."/>
            <person name="Moolhuijzen P."/>
            <person name="Goolsby J.A."/>
            <person name="Tidwell J."/>
            <person name="Bellgard S.E."/>
            <person name="Bellgard M.I."/>
        </authorList>
    </citation>
    <scope>NUCLEOTIDE SEQUENCE</scope>
    <source>
        <tissue evidence="1">Shoot tissue taken approximately 20 cm above the soil surface</tissue>
    </source>
</reference>
<accession>A0A0A9HPS3</accession>
<proteinExistence type="predicted"/>